<dbReference type="STRING" id="1159016.SAMN02927937_02429"/>
<dbReference type="Gene3D" id="2.170.130.10">
    <property type="entry name" value="TonB-dependent receptor, plug domain"/>
    <property type="match status" value="1"/>
</dbReference>
<dbReference type="Gene3D" id="2.60.40.1120">
    <property type="entry name" value="Carboxypeptidase-like, regulatory domain"/>
    <property type="match status" value="1"/>
</dbReference>
<name>A0A1H6MEY8_9FLAO</name>
<keyword evidence="1" id="KW-1133">Transmembrane helix</keyword>
<evidence type="ECO:0000313" key="2">
    <source>
        <dbReference type="EMBL" id="SEH96408.1"/>
    </source>
</evidence>
<dbReference type="InterPro" id="IPR037066">
    <property type="entry name" value="Plug_dom_sf"/>
</dbReference>
<dbReference type="Pfam" id="PF13715">
    <property type="entry name" value="CarbopepD_reg_2"/>
    <property type="match status" value="1"/>
</dbReference>
<dbReference type="OrthoDB" id="9768177at2"/>
<feature type="transmembrane region" description="Helical" evidence="1">
    <location>
        <begin position="12"/>
        <end position="31"/>
    </location>
</feature>
<dbReference type="AlphaFoldDB" id="A0A1H6MEY8"/>
<dbReference type="EMBL" id="FNXE01000041">
    <property type="protein sequence ID" value="SEH96408.1"/>
    <property type="molecule type" value="Genomic_DNA"/>
</dbReference>
<accession>A0A1H6MEY8</accession>
<protein>
    <submittedName>
        <fullName evidence="2">CarboxypepD_reg-like domain-containing protein</fullName>
    </submittedName>
</protein>
<evidence type="ECO:0000313" key="3">
    <source>
        <dbReference type="Proteomes" id="UP000199634"/>
    </source>
</evidence>
<keyword evidence="1" id="KW-0812">Transmembrane</keyword>
<dbReference type="RefSeq" id="WP_091101384.1">
    <property type="nucleotide sequence ID" value="NZ_FNXE01000041.1"/>
</dbReference>
<gene>
    <name evidence="2" type="ORF">SAMN02927937_02429</name>
</gene>
<proteinExistence type="predicted"/>
<reference evidence="3" key="1">
    <citation type="submission" date="2016-10" db="EMBL/GenBank/DDBJ databases">
        <authorList>
            <person name="Varghese N."/>
            <person name="Submissions S."/>
        </authorList>
    </citation>
    <scope>NUCLEOTIDE SEQUENCE [LARGE SCALE GENOMIC DNA]</scope>
    <source>
        <strain evidence="3">CGMCC 1.10825</strain>
    </source>
</reference>
<keyword evidence="1" id="KW-0472">Membrane</keyword>
<sequence>MKNKINQKETKNVGFLKYIGVAFGVVLLSSWSPKISSLVISHQQELKGNVFKEITGIVKTEDGDPIPGVTVLKIGTNQGTETDIEGRYTITAIQGDRIQFVYEGFKTTTVTVSQSNILNITIIEDKDFLSDIMVDGYRTTSKETIGCAGVFYKSKTIEEYVKEQNIVSTTVTSRILCGGWPATRNFTQLLLQAQIPGLVILPSDYLETNRNPETILKDVENLTSNGNYVYIVDGMRVSEETFRSLNQNDVESIDVYKHSDITQALYGNKDNQSRIALESR</sequence>
<dbReference type="InterPro" id="IPR008969">
    <property type="entry name" value="CarboxyPept-like_regulatory"/>
</dbReference>
<dbReference type="Proteomes" id="UP000199634">
    <property type="component" value="Unassembled WGS sequence"/>
</dbReference>
<evidence type="ECO:0000256" key="1">
    <source>
        <dbReference type="SAM" id="Phobius"/>
    </source>
</evidence>
<keyword evidence="3" id="KW-1185">Reference proteome</keyword>
<organism evidence="2 3">
    <name type="scientific">Paenimyroides marinum</name>
    <dbReference type="NCBI Taxonomy" id="1159016"/>
    <lineage>
        <taxon>Bacteria</taxon>
        <taxon>Pseudomonadati</taxon>
        <taxon>Bacteroidota</taxon>
        <taxon>Flavobacteriia</taxon>
        <taxon>Flavobacteriales</taxon>
        <taxon>Flavobacteriaceae</taxon>
        <taxon>Paenimyroides</taxon>
    </lineage>
</organism>
<dbReference type="SUPFAM" id="SSF49464">
    <property type="entry name" value="Carboxypeptidase regulatory domain-like"/>
    <property type="match status" value="1"/>
</dbReference>